<dbReference type="OrthoDB" id="10250354at2759"/>
<dbReference type="STRING" id="33097.A0A150GWJ1"/>
<comment type="caution">
    <text evidence="3">The sequence shown here is derived from an EMBL/GenBank/DDBJ whole genome shotgun (WGS) entry which is preliminary data.</text>
</comment>
<feature type="region of interest" description="Disordered" evidence="1">
    <location>
        <begin position="280"/>
        <end position="299"/>
    </location>
</feature>
<dbReference type="PANTHER" id="PTHR44200">
    <property type="entry name" value="DNAJ HOMOLOG SUBFAMILY C MEMBER 7"/>
    <property type="match status" value="1"/>
</dbReference>
<dbReference type="Gene3D" id="1.10.287.110">
    <property type="entry name" value="DnaJ domain"/>
    <property type="match status" value="1"/>
</dbReference>
<dbReference type="EMBL" id="LSYV01000006">
    <property type="protein sequence ID" value="KXZ54266.1"/>
    <property type="molecule type" value="Genomic_DNA"/>
</dbReference>
<evidence type="ECO:0000256" key="1">
    <source>
        <dbReference type="SAM" id="MobiDB-lite"/>
    </source>
</evidence>
<feature type="domain" description="J" evidence="2">
    <location>
        <begin position="465"/>
        <end position="561"/>
    </location>
</feature>
<dbReference type="Pfam" id="PF00226">
    <property type="entry name" value="DnaJ"/>
    <property type="match status" value="1"/>
</dbReference>
<dbReference type="SMART" id="SM00271">
    <property type="entry name" value="DnaJ"/>
    <property type="match status" value="1"/>
</dbReference>
<feature type="compositionally biased region" description="Low complexity" evidence="1">
    <location>
        <begin position="618"/>
        <end position="642"/>
    </location>
</feature>
<dbReference type="AlphaFoldDB" id="A0A150GWJ1"/>
<dbReference type="InterPro" id="IPR052758">
    <property type="entry name" value="SRC_co-chaperone"/>
</dbReference>
<dbReference type="InterPro" id="IPR001623">
    <property type="entry name" value="DnaJ_domain"/>
</dbReference>
<dbReference type="Gene3D" id="1.25.40.10">
    <property type="entry name" value="Tetratricopeptide repeat domain"/>
    <property type="match status" value="2"/>
</dbReference>
<dbReference type="Proteomes" id="UP000075714">
    <property type="component" value="Unassembled WGS sequence"/>
</dbReference>
<dbReference type="InterPro" id="IPR011990">
    <property type="entry name" value="TPR-like_helical_dom_sf"/>
</dbReference>
<keyword evidence="4" id="KW-1185">Reference proteome</keyword>
<gene>
    <name evidence="3" type="ORF">GPECTOR_5g355</name>
</gene>
<dbReference type="PANTHER" id="PTHR44200:SF1">
    <property type="entry name" value="DNAJ HOMOLOG SUBFAMILY C MEMBER 7"/>
    <property type="match status" value="1"/>
</dbReference>
<proteinExistence type="predicted"/>
<reference evidence="4" key="1">
    <citation type="journal article" date="2016" name="Nat. Commun.">
        <title>The Gonium pectorale genome demonstrates co-option of cell cycle regulation during the evolution of multicellularity.</title>
        <authorList>
            <person name="Hanschen E.R."/>
            <person name="Marriage T.N."/>
            <person name="Ferris P.J."/>
            <person name="Hamaji T."/>
            <person name="Toyoda A."/>
            <person name="Fujiyama A."/>
            <person name="Neme R."/>
            <person name="Noguchi H."/>
            <person name="Minakuchi Y."/>
            <person name="Suzuki M."/>
            <person name="Kawai-Toyooka H."/>
            <person name="Smith D.R."/>
            <person name="Sparks H."/>
            <person name="Anderson J."/>
            <person name="Bakaric R."/>
            <person name="Luria V."/>
            <person name="Karger A."/>
            <person name="Kirschner M.W."/>
            <person name="Durand P.M."/>
            <person name="Michod R.E."/>
            <person name="Nozaki H."/>
            <person name="Olson B.J."/>
        </authorList>
    </citation>
    <scope>NUCLEOTIDE SEQUENCE [LARGE SCALE GENOMIC DNA]</scope>
    <source>
        <strain evidence="4">NIES-2863</strain>
    </source>
</reference>
<organism evidence="3 4">
    <name type="scientific">Gonium pectorale</name>
    <name type="common">Green alga</name>
    <dbReference type="NCBI Taxonomy" id="33097"/>
    <lineage>
        <taxon>Eukaryota</taxon>
        <taxon>Viridiplantae</taxon>
        <taxon>Chlorophyta</taxon>
        <taxon>core chlorophytes</taxon>
        <taxon>Chlorophyceae</taxon>
        <taxon>CS clade</taxon>
        <taxon>Chlamydomonadales</taxon>
        <taxon>Volvocaceae</taxon>
        <taxon>Gonium</taxon>
    </lineage>
</organism>
<dbReference type="SUPFAM" id="SSF48452">
    <property type="entry name" value="TPR-like"/>
    <property type="match status" value="2"/>
</dbReference>
<accession>A0A150GWJ1</accession>
<dbReference type="InterPro" id="IPR019734">
    <property type="entry name" value="TPR_rpt"/>
</dbReference>
<dbReference type="SUPFAM" id="SSF46565">
    <property type="entry name" value="Chaperone J-domain"/>
    <property type="match status" value="1"/>
</dbReference>
<dbReference type="PROSITE" id="PS50076">
    <property type="entry name" value="DNAJ_2"/>
    <property type="match status" value="1"/>
</dbReference>
<dbReference type="SMART" id="SM00028">
    <property type="entry name" value="TPR"/>
    <property type="match status" value="3"/>
</dbReference>
<dbReference type="CDD" id="cd06257">
    <property type="entry name" value="DnaJ"/>
    <property type="match status" value="1"/>
</dbReference>
<dbReference type="InterPro" id="IPR036869">
    <property type="entry name" value="J_dom_sf"/>
</dbReference>
<dbReference type="PRINTS" id="PR00625">
    <property type="entry name" value="JDOMAIN"/>
</dbReference>
<evidence type="ECO:0000313" key="4">
    <source>
        <dbReference type="Proteomes" id="UP000075714"/>
    </source>
</evidence>
<sequence length="642" mass="68155">MDITPQGSIASSMASAASNVFVFSPLVGPGMGGQAIRVKRSADEKKLYGNQKYEQGDFRSAERWYTEAIEALEQQLPLPREKLKQLFPTLQTEIAVLYSNRSGARLMTSKPQSALDDALKAMELDSKFMRAASRAATCHCRLGDFAAAHRIIDSAMDRCSASSSHYQDMLKKMNEVVDLASRARAATAAAVAAVASGARDKLQEAADQLSALRDQVAYCDVIAASRAVLALRLGSPREALTLVAPHPEVPLAQRAAPWRLWLTVQARYYRGDMQAGTANGNGAGADDASSEKATSSPGGSAAAAAYATSAHVTVPPPEVLGELAESIQQQLKLKEEGNVAIKAGRHSEATEHYTRALALGCPPAYAAVLHANRAAAYTGQGLLAEAVADCGRARALDPSYYKASVRLASLMMELRRPENAVGLLDPLLKLNAQADGAGPALDELAAIKDRLSEARTAAKWMKTPQHYKMLGLTSACSEEDVRKAYRRLALKHHPDKATASVKVALALPCGAGSAPYSGPLAGGSELETRMREEAAWLFNLINQAHEELSDKSRRRKVDQLLEVEQPPTTTRYPGAGASASNPYASWFSSSSRYGAAYSGFYGGADPFFGYRAPGPAPTAGSGTRARTGTAAGSGTSTTYGGE</sequence>
<evidence type="ECO:0000313" key="3">
    <source>
        <dbReference type="EMBL" id="KXZ54266.1"/>
    </source>
</evidence>
<protein>
    <recommendedName>
        <fullName evidence="2">J domain-containing protein</fullName>
    </recommendedName>
</protein>
<feature type="region of interest" description="Disordered" evidence="1">
    <location>
        <begin position="613"/>
        <end position="642"/>
    </location>
</feature>
<evidence type="ECO:0000259" key="2">
    <source>
        <dbReference type="PROSITE" id="PS50076"/>
    </source>
</evidence>
<name>A0A150GWJ1_GONPE</name>